<dbReference type="AlphaFoldDB" id="A0A3B0VDZ8"/>
<gene>
    <name evidence="1" type="ORF">MNBD_CHLOROFLEXI01-557</name>
</gene>
<evidence type="ECO:0000313" key="1">
    <source>
        <dbReference type="EMBL" id="VAW38860.1"/>
    </source>
</evidence>
<evidence type="ECO:0008006" key="2">
    <source>
        <dbReference type="Google" id="ProtNLM"/>
    </source>
</evidence>
<protein>
    <recommendedName>
        <fullName evidence="2">Coenzyme Q-binding protein COQ10 START domain-containing protein</fullName>
    </recommendedName>
</protein>
<dbReference type="SUPFAM" id="SSF55961">
    <property type="entry name" value="Bet v1-like"/>
    <property type="match status" value="1"/>
</dbReference>
<dbReference type="EMBL" id="UOEU01000721">
    <property type="protein sequence ID" value="VAW38860.1"/>
    <property type="molecule type" value="Genomic_DNA"/>
</dbReference>
<dbReference type="Gene3D" id="3.30.530.20">
    <property type="match status" value="1"/>
</dbReference>
<proteinExistence type="predicted"/>
<name>A0A3B0VDZ8_9ZZZZ</name>
<dbReference type="InterPro" id="IPR023393">
    <property type="entry name" value="START-like_dom_sf"/>
</dbReference>
<organism evidence="1">
    <name type="scientific">hydrothermal vent metagenome</name>
    <dbReference type="NCBI Taxonomy" id="652676"/>
    <lineage>
        <taxon>unclassified sequences</taxon>
        <taxon>metagenomes</taxon>
        <taxon>ecological metagenomes</taxon>
    </lineage>
</organism>
<accession>A0A3B0VDZ8</accession>
<reference evidence="1" key="1">
    <citation type="submission" date="2018-06" db="EMBL/GenBank/DDBJ databases">
        <authorList>
            <person name="Zhirakovskaya E."/>
        </authorList>
    </citation>
    <scope>NUCLEOTIDE SEQUENCE</scope>
</reference>
<sequence length="145" mass="16352">MQLRGTVNFAAKQTAVWHSLTTPNIVSQCAPRLRNWKILDTNSQFQLQFAWGSGSNIILIPLRLTWQTVTPPSLLQWQADAKMGSTPLQFTGEFRLTSPNPQATILTFTVKMSPQNKLLQQMIQSTTPRLIDTFFSCLKKTAETV</sequence>